<dbReference type="PANTHER" id="PTHR46448">
    <property type="entry name" value="PROTEIN KINASE DOMAIN-CONTAINING PROTEIN"/>
    <property type="match status" value="1"/>
</dbReference>
<dbReference type="InterPro" id="IPR042983">
    <property type="entry name" value="PKDCC"/>
</dbReference>
<accession>A0A9D4N9L6</accession>
<dbReference type="GO" id="GO:0001501">
    <property type="term" value="P:skeletal system development"/>
    <property type="evidence" value="ECO:0007669"/>
    <property type="project" value="TreeGrafter"/>
</dbReference>
<evidence type="ECO:0000313" key="4">
    <source>
        <dbReference type="Proteomes" id="UP000828390"/>
    </source>
</evidence>
<organism evidence="3 4">
    <name type="scientific">Dreissena polymorpha</name>
    <name type="common">Zebra mussel</name>
    <name type="synonym">Mytilus polymorpha</name>
    <dbReference type="NCBI Taxonomy" id="45954"/>
    <lineage>
        <taxon>Eukaryota</taxon>
        <taxon>Metazoa</taxon>
        <taxon>Spiralia</taxon>
        <taxon>Lophotrochozoa</taxon>
        <taxon>Mollusca</taxon>
        <taxon>Bivalvia</taxon>
        <taxon>Autobranchia</taxon>
        <taxon>Heteroconchia</taxon>
        <taxon>Euheterodonta</taxon>
        <taxon>Imparidentia</taxon>
        <taxon>Neoheterodontei</taxon>
        <taxon>Myida</taxon>
        <taxon>Dreissenoidea</taxon>
        <taxon>Dreissenidae</taxon>
        <taxon>Dreissena</taxon>
    </lineage>
</organism>
<dbReference type="GO" id="GO:0005576">
    <property type="term" value="C:extracellular region"/>
    <property type="evidence" value="ECO:0007669"/>
    <property type="project" value="TreeGrafter"/>
</dbReference>
<dbReference type="GO" id="GO:0004715">
    <property type="term" value="F:non-membrane spanning protein tyrosine kinase activity"/>
    <property type="evidence" value="ECO:0007669"/>
    <property type="project" value="InterPro"/>
</dbReference>
<comment type="caution">
    <text evidence="3">The sequence shown here is derived from an EMBL/GenBank/DDBJ whole genome shotgun (WGS) entry which is preliminary data.</text>
</comment>
<feature type="transmembrane region" description="Helical" evidence="2">
    <location>
        <begin position="12"/>
        <end position="30"/>
    </location>
</feature>
<evidence type="ECO:0000313" key="3">
    <source>
        <dbReference type="EMBL" id="KAH3890571.1"/>
    </source>
</evidence>
<reference evidence="3" key="1">
    <citation type="journal article" date="2019" name="bioRxiv">
        <title>The Genome of the Zebra Mussel, Dreissena polymorpha: A Resource for Invasive Species Research.</title>
        <authorList>
            <person name="McCartney M.A."/>
            <person name="Auch B."/>
            <person name="Kono T."/>
            <person name="Mallez S."/>
            <person name="Zhang Y."/>
            <person name="Obille A."/>
            <person name="Becker A."/>
            <person name="Abrahante J.E."/>
            <person name="Garbe J."/>
            <person name="Badalamenti J.P."/>
            <person name="Herman A."/>
            <person name="Mangelson H."/>
            <person name="Liachko I."/>
            <person name="Sullivan S."/>
            <person name="Sone E.D."/>
            <person name="Koren S."/>
            <person name="Silverstein K.A.T."/>
            <person name="Beckman K.B."/>
            <person name="Gohl D.M."/>
        </authorList>
    </citation>
    <scope>NUCLEOTIDE SEQUENCE</scope>
    <source>
        <strain evidence="3">Duluth1</strain>
        <tissue evidence="3">Whole animal</tissue>
    </source>
</reference>
<protein>
    <submittedName>
        <fullName evidence="3">Uncharacterized protein</fullName>
    </submittedName>
</protein>
<keyword evidence="2" id="KW-0812">Transmembrane</keyword>
<reference evidence="3" key="2">
    <citation type="submission" date="2020-11" db="EMBL/GenBank/DDBJ databases">
        <authorList>
            <person name="McCartney M.A."/>
            <person name="Auch B."/>
            <person name="Kono T."/>
            <person name="Mallez S."/>
            <person name="Becker A."/>
            <person name="Gohl D.M."/>
            <person name="Silverstein K.A.T."/>
            <person name="Koren S."/>
            <person name="Bechman K.B."/>
            <person name="Herman A."/>
            <person name="Abrahante J.E."/>
            <person name="Garbe J."/>
        </authorList>
    </citation>
    <scope>NUCLEOTIDE SEQUENCE</scope>
    <source>
        <strain evidence="3">Duluth1</strain>
        <tissue evidence="3">Whole animal</tissue>
    </source>
</reference>
<evidence type="ECO:0000256" key="2">
    <source>
        <dbReference type="SAM" id="Phobius"/>
    </source>
</evidence>
<keyword evidence="2" id="KW-0472">Membrane</keyword>
<proteinExistence type="predicted"/>
<feature type="region of interest" description="Disordered" evidence="1">
    <location>
        <begin position="467"/>
        <end position="486"/>
    </location>
</feature>
<feature type="non-terminal residue" evidence="3">
    <location>
        <position position="1"/>
    </location>
</feature>
<keyword evidence="2" id="KW-1133">Transmembrane helix</keyword>
<sequence length="821" mass="93489">MRVWFCPRKSRHQWVAFLFIVCFVGVFLSYRRLMNSESEKHMKSDKELHSNKNFVQIQENLKQQVKDDLKSGKIPVDPIIGSKFVKEDGNIVNNPPKLENSELIVGRVLENAEDYISNGEKLARLKLLVVQLSPQDWKTAPDADEIVLLTKSEFMDLKIISKMSCREIDHLVAINRQSGYHGKKYVDYMKTHRDSDIEMVVKSVGHDEQFKISCMKQDYNNDRCSFMANYKLLKELVLLALLENPALVQLKGFCLRGDAIDLRVNKRGIVLVTEAGTQLETGMIMHLPWATKLKMLLQLYELLRYLDTSPAGSLGFEALQLHDFVLVENSLRLVDLDNLRVGEPACTTDVQCQDASLDVVSIKCQQNTCQGYNSRVNMELVRSVVVEPMLQTFPSSVRQEVQNFLSDLQRKKLSVKDCVTWLEVQLTAYNSMWREGEAQQDRAEGQMAQVTERSKVADRDQEFNNLRVTPVGKPPVSKPDDGTLKVGSNRDLRNGFQRFDNANYPGQFDYKCTRSRVSWGCVITVTNLEEALSLCQTDPLCQSFVIFSSNPENDAQMTVIMKNGANDQPDINNGVTLFRKAHDHYKRKPSANNTTTFRNEDTLSVRSGGVKESQEKCVARIQNLTESGRDKREKRLYAHLGMKDLSEKDWLHYAASLHITHHLGASQLSDENTKGGRFKFQFENSSMSLQRGEYLLEYGPNRHHVAHMAAYSLDRILGLYNVPPAIARPLFYPEYTKIAGHQDLIQSMLNATDRLGSIMPGIVTVSIPPVMKTIPLSIQKRDSLVQQVTSFSRGQRLELEYVLLWSLTQMLKPSHGFLGYK</sequence>
<gene>
    <name evidence="3" type="ORF">DPMN_014656</name>
</gene>
<dbReference type="AlphaFoldDB" id="A0A9D4N9L6"/>
<dbReference type="Gene3D" id="1.10.510.10">
    <property type="entry name" value="Transferase(Phosphotransferase) domain 1"/>
    <property type="match status" value="1"/>
</dbReference>
<dbReference type="EMBL" id="JAIWYP010000001">
    <property type="protein sequence ID" value="KAH3890571.1"/>
    <property type="molecule type" value="Genomic_DNA"/>
</dbReference>
<evidence type="ECO:0000256" key="1">
    <source>
        <dbReference type="SAM" id="MobiDB-lite"/>
    </source>
</evidence>
<keyword evidence="4" id="KW-1185">Reference proteome</keyword>
<dbReference type="Proteomes" id="UP000828390">
    <property type="component" value="Unassembled WGS sequence"/>
</dbReference>
<name>A0A9D4N9L6_DREPO</name>
<dbReference type="PANTHER" id="PTHR46448:SF1">
    <property type="entry name" value="PROTEIN KINASE DOMAIN-CONTAINING PROTEIN"/>
    <property type="match status" value="1"/>
</dbReference>